<feature type="transmembrane region" description="Helical" evidence="1">
    <location>
        <begin position="54"/>
        <end position="73"/>
    </location>
</feature>
<dbReference type="Proteomes" id="UP000772812">
    <property type="component" value="Unassembled WGS sequence"/>
</dbReference>
<evidence type="ECO:0000313" key="2">
    <source>
        <dbReference type="EMBL" id="MBK3331678.1"/>
    </source>
</evidence>
<reference evidence="2 3" key="1">
    <citation type="journal article" date="2021" name="Syst. Appl. Microbiol.">
        <title>Persephonella atlantica sp. nov.: How to adapt to physico-chemical gradients in high temperature hydrothermal habitats.</title>
        <authorList>
            <person name="Francois D.X."/>
            <person name="Godfroy A."/>
            <person name="Mathien C."/>
            <person name="Aube J."/>
            <person name="Cathalot C."/>
            <person name="Lesongeur F."/>
            <person name="L'Haridon S."/>
            <person name="Philippon X."/>
            <person name="Roussel E.G."/>
        </authorList>
    </citation>
    <scope>NUCLEOTIDE SEQUENCE [LARGE SCALE GENOMIC DNA]</scope>
    <source>
        <strain evidence="2 3">MO1340</strain>
    </source>
</reference>
<evidence type="ECO:0000313" key="3">
    <source>
        <dbReference type="Proteomes" id="UP000772812"/>
    </source>
</evidence>
<keyword evidence="3" id="KW-1185">Reference proteome</keyword>
<keyword evidence="1" id="KW-1133">Transmembrane helix</keyword>
<keyword evidence="1" id="KW-0472">Membrane</keyword>
<protein>
    <submittedName>
        <fullName evidence="2">Uncharacterized protein</fullName>
    </submittedName>
</protein>
<comment type="caution">
    <text evidence="2">The sequence shown here is derived from an EMBL/GenBank/DDBJ whole genome shotgun (WGS) entry which is preliminary data.</text>
</comment>
<sequence>MSKKFPVENKKTPSQYILVFFVLLLVGIAFVATLIAIPYLFYLLVVVFFKTFQFGIVFVIVFWLVVLIVLWTAKILQIMGKNG</sequence>
<gene>
    <name evidence="2" type="ORF">GWK41_01195</name>
</gene>
<dbReference type="RefSeq" id="WP_200673087.1">
    <property type="nucleotide sequence ID" value="NZ_JAACYA010000001.1"/>
</dbReference>
<keyword evidence="1" id="KW-0812">Transmembrane</keyword>
<dbReference type="EMBL" id="JAACYA010000001">
    <property type="protein sequence ID" value="MBK3331678.1"/>
    <property type="molecule type" value="Genomic_DNA"/>
</dbReference>
<proteinExistence type="predicted"/>
<organism evidence="2 3">
    <name type="scientific">Persephonella atlantica</name>
    <dbReference type="NCBI Taxonomy" id="2699429"/>
    <lineage>
        <taxon>Bacteria</taxon>
        <taxon>Pseudomonadati</taxon>
        <taxon>Aquificota</taxon>
        <taxon>Aquificia</taxon>
        <taxon>Aquificales</taxon>
        <taxon>Hydrogenothermaceae</taxon>
        <taxon>Persephonella</taxon>
    </lineage>
</organism>
<name>A0ABS1GFK2_9AQUI</name>
<feature type="transmembrane region" description="Helical" evidence="1">
    <location>
        <begin position="16"/>
        <end position="42"/>
    </location>
</feature>
<evidence type="ECO:0000256" key="1">
    <source>
        <dbReference type="SAM" id="Phobius"/>
    </source>
</evidence>
<accession>A0ABS1GFK2</accession>